<organism evidence="1 2">
    <name type="scientific">Paenibacillus albidus</name>
    <dbReference type="NCBI Taxonomy" id="2041023"/>
    <lineage>
        <taxon>Bacteria</taxon>
        <taxon>Bacillati</taxon>
        <taxon>Bacillota</taxon>
        <taxon>Bacilli</taxon>
        <taxon>Bacillales</taxon>
        <taxon>Paenibacillaceae</taxon>
        <taxon>Paenibacillus</taxon>
    </lineage>
</organism>
<evidence type="ECO:0000313" key="2">
    <source>
        <dbReference type="Proteomes" id="UP000637643"/>
    </source>
</evidence>
<dbReference type="EMBL" id="BMKR01000006">
    <property type="protein sequence ID" value="GGF73139.1"/>
    <property type="molecule type" value="Genomic_DNA"/>
</dbReference>
<reference evidence="1" key="2">
    <citation type="submission" date="2020-09" db="EMBL/GenBank/DDBJ databases">
        <authorList>
            <person name="Sun Q."/>
            <person name="Zhou Y."/>
        </authorList>
    </citation>
    <scope>NUCLEOTIDE SEQUENCE</scope>
    <source>
        <strain evidence="1">CGMCC 1.16134</strain>
    </source>
</reference>
<dbReference type="AlphaFoldDB" id="A0A917FGB4"/>
<reference evidence="1" key="1">
    <citation type="journal article" date="2014" name="Int. J. Syst. Evol. Microbiol.">
        <title>Complete genome sequence of Corynebacterium casei LMG S-19264T (=DSM 44701T), isolated from a smear-ripened cheese.</title>
        <authorList>
            <consortium name="US DOE Joint Genome Institute (JGI-PGF)"/>
            <person name="Walter F."/>
            <person name="Albersmeier A."/>
            <person name="Kalinowski J."/>
            <person name="Ruckert C."/>
        </authorList>
    </citation>
    <scope>NUCLEOTIDE SEQUENCE</scope>
    <source>
        <strain evidence="1">CGMCC 1.16134</strain>
    </source>
</reference>
<keyword evidence="2" id="KW-1185">Reference proteome</keyword>
<sequence>MPRLISDMQEEMYRKRKRERLNFEELAAKLNCTRVQMVSAQMGNNLPDEVYEAVTGWIGETQP</sequence>
<comment type="caution">
    <text evidence="1">The sequence shown here is derived from an EMBL/GenBank/DDBJ whole genome shotgun (WGS) entry which is preliminary data.</text>
</comment>
<proteinExistence type="predicted"/>
<dbReference type="RefSeq" id="WP_189023996.1">
    <property type="nucleotide sequence ID" value="NZ_BMKR01000006.1"/>
</dbReference>
<accession>A0A917FGB4</accession>
<gene>
    <name evidence="1" type="ORF">GCM10010912_17920</name>
</gene>
<dbReference type="Proteomes" id="UP000637643">
    <property type="component" value="Unassembled WGS sequence"/>
</dbReference>
<name>A0A917FGB4_9BACL</name>
<evidence type="ECO:0000313" key="1">
    <source>
        <dbReference type="EMBL" id="GGF73139.1"/>
    </source>
</evidence>
<protein>
    <submittedName>
        <fullName evidence="1">Uncharacterized protein</fullName>
    </submittedName>
</protein>